<evidence type="ECO:0000256" key="5">
    <source>
        <dbReference type="ARBA" id="ARBA00023004"/>
    </source>
</evidence>
<gene>
    <name evidence="8" type="ORF">GCM10023147_42730</name>
</gene>
<reference evidence="9" key="1">
    <citation type="journal article" date="2019" name="Int. J. Syst. Evol. Microbiol.">
        <title>The Global Catalogue of Microorganisms (GCM) 10K type strain sequencing project: providing services to taxonomists for standard genome sequencing and annotation.</title>
        <authorList>
            <consortium name="The Broad Institute Genomics Platform"/>
            <consortium name="The Broad Institute Genome Sequencing Center for Infectious Disease"/>
            <person name="Wu L."/>
            <person name="Ma J."/>
        </authorList>
    </citation>
    <scope>NUCLEOTIDE SEQUENCE [LARGE SCALE GENOMIC DNA]</scope>
    <source>
        <strain evidence="9">JCM 17688</strain>
    </source>
</reference>
<dbReference type="Pfam" id="PF13459">
    <property type="entry name" value="Fer4_15"/>
    <property type="match status" value="1"/>
</dbReference>
<evidence type="ECO:0008006" key="10">
    <source>
        <dbReference type="Google" id="ProtNLM"/>
    </source>
</evidence>
<keyword evidence="3" id="KW-0479">Metal-binding</keyword>
<protein>
    <recommendedName>
        <fullName evidence="10">Ferredoxin</fullName>
    </recommendedName>
</protein>
<dbReference type="Proteomes" id="UP001500635">
    <property type="component" value="Unassembled WGS sequence"/>
</dbReference>
<dbReference type="EMBL" id="BAABFR010000096">
    <property type="protein sequence ID" value="GAA4402302.1"/>
    <property type="molecule type" value="Genomic_DNA"/>
</dbReference>
<name>A0ABP8KA52_9ACTN</name>
<keyword evidence="4" id="KW-0249">Electron transport</keyword>
<accession>A0ABP8KA52</accession>
<dbReference type="PANTHER" id="PTHR36923">
    <property type="entry name" value="FERREDOXIN"/>
    <property type="match status" value="1"/>
</dbReference>
<evidence type="ECO:0000256" key="4">
    <source>
        <dbReference type="ARBA" id="ARBA00022982"/>
    </source>
</evidence>
<evidence type="ECO:0000256" key="3">
    <source>
        <dbReference type="ARBA" id="ARBA00022723"/>
    </source>
</evidence>
<proteinExistence type="predicted"/>
<dbReference type="InterPro" id="IPR051269">
    <property type="entry name" value="Fe-S_cluster_ET"/>
</dbReference>
<evidence type="ECO:0000256" key="2">
    <source>
        <dbReference type="ARBA" id="ARBA00022448"/>
    </source>
</evidence>
<keyword evidence="7" id="KW-0003">3Fe-4S</keyword>
<comment type="caution">
    <text evidence="8">The sequence shown here is derived from an EMBL/GenBank/DDBJ whole genome shotgun (WGS) entry which is preliminary data.</text>
</comment>
<dbReference type="PANTHER" id="PTHR36923:SF3">
    <property type="entry name" value="FERREDOXIN"/>
    <property type="match status" value="1"/>
</dbReference>
<organism evidence="8 9">
    <name type="scientific">Tsukamurella soli</name>
    <dbReference type="NCBI Taxonomy" id="644556"/>
    <lineage>
        <taxon>Bacteria</taxon>
        <taxon>Bacillati</taxon>
        <taxon>Actinomycetota</taxon>
        <taxon>Actinomycetes</taxon>
        <taxon>Mycobacteriales</taxon>
        <taxon>Tsukamurellaceae</taxon>
        <taxon>Tsukamurella</taxon>
    </lineage>
</organism>
<keyword evidence="5" id="KW-0408">Iron</keyword>
<dbReference type="SUPFAM" id="SSF54862">
    <property type="entry name" value="4Fe-4S ferredoxins"/>
    <property type="match status" value="1"/>
</dbReference>
<keyword evidence="9" id="KW-1185">Reference proteome</keyword>
<keyword evidence="6" id="KW-0411">Iron-sulfur</keyword>
<evidence type="ECO:0000256" key="6">
    <source>
        <dbReference type="ARBA" id="ARBA00023014"/>
    </source>
</evidence>
<evidence type="ECO:0000313" key="8">
    <source>
        <dbReference type="EMBL" id="GAA4402302.1"/>
    </source>
</evidence>
<dbReference type="RefSeq" id="WP_344999905.1">
    <property type="nucleotide sequence ID" value="NZ_BAABFR010000096.1"/>
</dbReference>
<evidence type="ECO:0000256" key="7">
    <source>
        <dbReference type="ARBA" id="ARBA00023291"/>
    </source>
</evidence>
<evidence type="ECO:0000313" key="9">
    <source>
        <dbReference type="Proteomes" id="UP001500635"/>
    </source>
</evidence>
<sequence length="67" mass="7315">MSSEISFDEPRCEGFGFCEEVAPEFFEIDDSGVLTVLRKDVPVDLEKKVQAAVRACPVAALRLGVTP</sequence>
<keyword evidence="2" id="KW-0813">Transport</keyword>
<comment type="cofactor">
    <cofactor evidence="1">
        <name>[3Fe-4S] cluster</name>
        <dbReference type="ChEBI" id="CHEBI:21137"/>
    </cofactor>
</comment>
<evidence type="ECO:0000256" key="1">
    <source>
        <dbReference type="ARBA" id="ARBA00001927"/>
    </source>
</evidence>
<dbReference type="Gene3D" id="3.30.70.20">
    <property type="match status" value="1"/>
</dbReference>